<keyword evidence="10" id="KW-0535">Nitrogen fixation</keyword>
<protein>
    <recommendedName>
        <fullName evidence="12">Sensory histidine kinase/phosphatase NtrB</fullName>
        <ecNumber evidence="2">2.7.13.3</ecNumber>
    </recommendedName>
    <alternativeName>
        <fullName evidence="13">Nitrogen regulation protein NR(II)</fullName>
    </alternativeName>
    <alternativeName>
        <fullName evidence="14">Nitrogen regulator II</fullName>
    </alternativeName>
</protein>
<dbReference type="InterPro" id="IPR035965">
    <property type="entry name" value="PAS-like_dom_sf"/>
</dbReference>
<organism evidence="16 17">
    <name type="scientific">Oceanobacter antarcticus</name>
    <dbReference type="NCBI Taxonomy" id="3133425"/>
    <lineage>
        <taxon>Bacteria</taxon>
        <taxon>Pseudomonadati</taxon>
        <taxon>Pseudomonadota</taxon>
        <taxon>Gammaproteobacteria</taxon>
        <taxon>Oceanospirillales</taxon>
        <taxon>Oceanospirillaceae</taxon>
        <taxon>Oceanobacter</taxon>
    </lineage>
</organism>
<evidence type="ECO:0000256" key="8">
    <source>
        <dbReference type="ARBA" id="ARBA00022840"/>
    </source>
</evidence>
<keyword evidence="8" id="KW-0067">ATP-binding</keyword>
<gene>
    <name evidence="16" type="primary">glnL</name>
    <name evidence="16" type="ORF">WG929_03200</name>
</gene>
<evidence type="ECO:0000256" key="4">
    <source>
        <dbReference type="ARBA" id="ARBA00022679"/>
    </source>
</evidence>
<dbReference type="InterPro" id="IPR005467">
    <property type="entry name" value="His_kinase_dom"/>
</dbReference>
<evidence type="ECO:0000259" key="15">
    <source>
        <dbReference type="PROSITE" id="PS50109"/>
    </source>
</evidence>
<evidence type="ECO:0000313" key="17">
    <source>
        <dbReference type="Proteomes" id="UP001620597"/>
    </source>
</evidence>
<evidence type="ECO:0000256" key="13">
    <source>
        <dbReference type="ARBA" id="ARBA00042313"/>
    </source>
</evidence>
<dbReference type="InterPro" id="IPR003594">
    <property type="entry name" value="HATPase_dom"/>
</dbReference>
<name>A0ABW8NEP1_9GAMM</name>
<evidence type="ECO:0000256" key="5">
    <source>
        <dbReference type="ARBA" id="ARBA00022741"/>
    </source>
</evidence>
<evidence type="ECO:0000256" key="3">
    <source>
        <dbReference type="ARBA" id="ARBA00022553"/>
    </source>
</evidence>
<dbReference type="InterPro" id="IPR003661">
    <property type="entry name" value="HisK_dim/P_dom"/>
</dbReference>
<evidence type="ECO:0000256" key="2">
    <source>
        <dbReference type="ARBA" id="ARBA00012438"/>
    </source>
</evidence>
<evidence type="ECO:0000256" key="6">
    <source>
        <dbReference type="ARBA" id="ARBA00022777"/>
    </source>
</evidence>
<evidence type="ECO:0000256" key="12">
    <source>
        <dbReference type="ARBA" id="ARBA00039567"/>
    </source>
</evidence>
<keyword evidence="7" id="KW-0378">Hydrolase</keyword>
<dbReference type="SMART" id="SM00387">
    <property type="entry name" value="HATPase_c"/>
    <property type="match status" value="1"/>
</dbReference>
<accession>A0ABW8NEP1</accession>
<dbReference type="InterPro" id="IPR004358">
    <property type="entry name" value="Sig_transdc_His_kin-like_C"/>
</dbReference>
<dbReference type="PANTHER" id="PTHR43065:SF16">
    <property type="entry name" value="SENSORY HISTIDINE KINASE_PHOSPHATASE NTRB"/>
    <property type="match status" value="1"/>
</dbReference>
<keyword evidence="5" id="KW-0547">Nucleotide-binding</keyword>
<dbReference type="NCBIfam" id="NF008293">
    <property type="entry name" value="PRK11073.1"/>
    <property type="match status" value="1"/>
</dbReference>
<feature type="domain" description="Histidine kinase" evidence="15">
    <location>
        <begin position="146"/>
        <end position="364"/>
    </location>
</feature>
<dbReference type="SUPFAM" id="SSF55874">
    <property type="entry name" value="ATPase domain of HSP90 chaperone/DNA topoisomerase II/histidine kinase"/>
    <property type="match status" value="1"/>
</dbReference>
<dbReference type="InterPro" id="IPR036890">
    <property type="entry name" value="HATPase_C_sf"/>
</dbReference>
<evidence type="ECO:0000256" key="1">
    <source>
        <dbReference type="ARBA" id="ARBA00000085"/>
    </source>
</evidence>
<evidence type="ECO:0000256" key="14">
    <source>
        <dbReference type="ARBA" id="ARBA00043094"/>
    </source>
</evidence>
<comment type="catalytic activity">
    <reaction evidence="1">
        <text>ATP + protein L-histidine = ADP + protein N-phospho-L-histidine.</text>
        <dbReference type="EC" id="2.7.13.3"/>
    </reaction>
</comment>
<dbReference type="Pfam" id="PF00512">
    <property type="entry name" value="HisKA"/>
    <property type="match status" value="1"/>
</dbReference>
<evidence type="ECO:0000256" key="7">
    <source>
        <dbReference type="ARBA" id="ARBA00022801"/>
    </source>
</evidence>
<dbReference type="Gene3D" id="1.10.287.130">
    <property type="match status" value="1"/>
</dbReference>
<keyword evidence="4" id="KW-0808">Transferase</keyword>
<sequence>MENLTMRASPLLNQRIMEHLNTGVLLLDAELIIIHMNPSAEALLEVSGKRGVGTHFFELAVEDQSDVDAMRDAVITGHSYTKREAHIHLQNQQTLTLDYSVSPVTHPETRTPTLLVELQGRDRLMRISREEQLIAKQETTRSLVRGLAHEIKNPLGGIRGAAQLLERELPSAELKEYTNIIIEEADRLRDLVDRLLGPRNIPKQEPVNIHEVLERICQLVDVESRGQVVIHRDYDPSIPEIEADKGQLIQALLNIGRNAMQAMLENPDQQERPSLTIRTRSVRQFTIGHHRHRLVAQVEIIDNGPGIPAGIRDNLFYPMVSGRAEGSGLGLSISQSIINQINGIIEFTSVPHRTVFSIFLPLESL</sequence>
<comment type="function">
    <text evidence="11">Member of the two-component regulatory system NtrB/NtrC, which controls expression of the nitrogen-regulated (ntr) genes in response to nitrogen limitation. Under conditions of nitrogen limitation, NtrB autophosphorylates and transfers the phosphoryl group to NtrC. In the presence of nitrogen, acts as a phosphatase that dephosphorylates and inactivates NtrC.</text>
</comment>
<dbReference type="PRINTS" id="PR00344">
    <property type="entry name" value="BCTRLSENSOR"/>
</dbReference>
<dbReference type="EC" id="2.7.13.3" evidence="2"/>
<dbReference type="SUPFAM" id="SSF55785">
    <property type="entry name" value="PYP-like sensor domain (PAS domain)"/>
    <property type="match status" value="1"/>
</dbReference>
<dbReference type="SMART" id="SM00388">
    <property type="entry name" value="HisKA"/>
    <property type="match status" value="1"/>
</dbReference>
<proteinExistence type="predicted"/>
<dbReference type="CDD" id="cd00082">
    <property type="entry name" value="HisKA"/>
    <property type="match status" value="1"/>
</dbReference>
<reference evidence="16 17" key="1">
    <citation type="submission" date="2024-03" db="EMBL/GenBank/DDBJ databases">
        <title>High-quality draft genome sequence of Oceanobacter sp. wDCs-4.</title>
        <authorList>
            <person name="Dong C."/>
        </authorList>
    </citation>
    <scope>NUCLEOTIDE SEQUENCE [LARGE SCALE GENOMIC DNA]</scope>
    <source>
        <strain evidence="17">wDCs-4</strain>
    </source>
</reference>
<keyword evidence="3" id="KW-0597">Phosphoprotein</keyword>
<dbReference type="Pfam" id="PF00989">
    <property type="entry name" value="PAS"/>
    <property type="match status" value="1"/>
</dbReference>
<dbReference type="PROSITE" id="PS50109">
    <property type="entry name" value="HIS_KIN"/>
    <property type="match status" value="1"/>
</dbReference>
<comment type="caution">
    <text evidence="16">The sequence shown here is derived from an EMBL/GenBank/DDBJ whole genome shotgun (WGS) entry which is preliminary data.</text>
</comment>
<keyword evidence="17" id="KW-1185">Reference proteome</keyword>
<evidence type="ECO:0000256" key="11">
    <source>
        <dbReference type="ARBA" id="ARBA00037696"/>
    </source>
</evidence>
<keyword evidence="9" id="KW-0902">Two-component regulatory system</keyword>
<dbReference type="Gene3D" id="3.30.565.10">
    <property type="entry name" value="Histidine kinase-like ATPase, C-terminal domain"/>
    <property type="match status" value="1"/>
</dbReference>
<dbReference type="Pfam" id="PF02518">
    <property type="entry name" value="HATPase_c"/>
    <property type="match status" value="1"/>
</dbReference>
<evidence type="ECO:0000256" key="9">
    <source>
        <dbReference type="ARBA" id="ARBA00023012"/>
    </source>
</evidence>
<dbReference type="InterPro" id="IPR036097">
    <property type="entry name" value="HisK_dim/P_sf"/>
</dbReference>
<dbReference type="CDD" id="cd00130">
    <property type="entry name" value="PAS"/>
    <property type="match status" value="1"/>
</dbReference>
<dbReference type="EMBL" id="JBBKTX010000003">
    <property type="protein sequence ID" value="MFK4751409.1"/>
    <property type="molecule type" value="Genomic_DNA"/>
</dbReference>
<dbReference type="SMART" id="SM00091">
    <property type="entry name" value="PAS"/>
    <property type="match status" value="1"/>
</dbReference>
<dbReference type="PANTHER" id="PTHR43065">
    <property type="entry name" value="SENSOR HISTIDINE KINASE"/>
    <property type="match status" value="1"/>
</dbReference>
<dbReference type="InterPro" id="IPR000014">
    <property type="entry name" value="PAS"/>
</dbReference>
<keyword evidence="6" id="KW-0418">Kinase</keyword>
<evidence type="ECO:0000313" key="16">
    <source>
        <dbReference type="EMBL" id="MFK4751409.1"/>
    </source>
</evidence>
<dbReference type="SUPFAM" id="SSF47384">
    <property type="entry name" value="Homodimeric domain of signal transducing histidine kinase"/>
    <property type="match status" value="1"/>
</dbReference>
<dbReference type="Gene3D" id="3.30.450.20">
    <property type="entry name" value="PAS domain"/>
    <property type="match status" value="1"/>
</dbReference>
<dbReference type="RefSeq" id="WP_416204869.1">
    <property type="nucleotide sequence ID" value="NZ_JBBKTX010000003.1"/>
</dbReference>
<evidence type="ECO:0000256" key="10">
    <source>
        <dbReference type="ARBA" id="ARBA00023231"/>
    </source>
</evidence>
<dbReference type="InterPro" id="IPR013767">
    <property type="entry name" value="PAS_fold"/>
</dbReference>
<dbReference type="Proteomes" id="UP001620597">
    <property type="component" value="Unassembled WGS sequence"/>
</dbReference>